<proteinExistence type="predicted"/>
<feature type="region of interest" description="Disordered" evidence="1">
    <location>
        <begin position="259"/>
        <end position="278"/>
    </location>
</feature>
<organism evidence="2 3">
    <name type="scientific">Phytophthora citrophthora</name>
    <dbReference type="NCBI Taxonomy" id="4793"/>
    <lineage>
        <taxon>Eukaryota</taxon>
        <taxon>Sar</taxon>
        <taxon>Stramenopiles</taxon>
        <taxon>Oomycota</taxon>
        <taxon>Peronosporomycetes</taxon>
        <taxon>Peronosporales</taxon>
        <taxon>Peronosporaceae</taxon>
        <taxon>Phytophthora</taxon>
    </lineage>
</organism>
<name>A0AAD9H0B5_9STRA</name>
<dbReference type="EMBL" id="JASMQC010000001">
    <property type="protein sequence ID" value="KAK1948374.1"/>
    <property type="molecule type" value="Genomic_DNA"/>
</dbReference>
<reference evidence="2" key="1">
    <citation type="submission" date="2023-08" db="EMBL/GenBank/DDBJ databases">
        <title>Reference Genome Resource for the Citrus Pathogen Phytophthora citrophthora.</title>
        <authorList>
            <person name="Moller H."/>
            <person name="Coetzee B."/>
            <person name="Rose L.J."/>
            <person name="Van Niekerk J.M."/>
        </authorList>
    </citation>
    <scope>NUCLEOTIDE SEQUENCE</scope>
    <source>
        <strain evidence="2">STE-U-9442</strain>
    </source>
</reference>
<gene>
    <name evidence="2" type="ORF">P3T76_000664</name>
</gene>
<keyword evidence="3" id="KW-1185">Reference proteome</keyword>
<comment type="caution">
    <text evidence="2">The sequence shown here is derived from an EMBL/GenBank/DDBJ whole genome shotgun (WGS) entry which is preliminary data.</text>
</comment>
<accession>A0AAD9H0B5</accession>
<sequence length="384" mass="43590">MQGEEEEVNKIIDVLQGKNDADLQSDDLNKTEENLSAFLSVSNAKTLRRVCTKLGLKATSRRTNWDHKAGYISLLWDYYRARPDGINDASEGSREKTIPPYEGKGTRHCSFRLLNVIFSDEFVDRLGEAGKTLSRHEGNENARYWVDITEAYNNDKQRYNGFALGEAKPQYILIDPALALPHSRSKLKWLWEKVIQRYENALTKAKKAESSDAFWKYCDGHVDALYMDDWLQVREGHQVIVVGLLPQKTHVRLLPKEAHQEARAHLPPVDAGDETSPKRRRLGAIGHSLENTQEDEDEGSGIAERQRVRVERDRLQQVGEEARKGENCVVLDRLSISVQKAMTTLQVLKDGHANQEQINTAELALNKLISSWTQAMTNAATDQQ</sequence>
<evidence type="ECO:0000313" key="2">
    <source>
        <dbReference type="EMBL" id="KAK1948374.1"/>
    </source>
</evidence>
<feature type="region of interest" description="Disordered" evidence="1">
    <location>
        <begin position="285"/>
        <end position="306"/>
    </location>
</feature>
<protein>
    <submittedName>
        <fullName evidence="2">Uncharacterized protein</fullName>
    </submittedName>
</protein>
<dbReference type="AlphaFoldDB" id="A0AAD9H0B5"/>
<evidence type="ECO:0000313" key="3">
    <source>
        <dbReference type="Proteomes" id="UP001259832"/>
    </source>
</evidence>
<evidence type="ECO:0000256" key="1">
    <source>
        <dbReference type="SAM" id="MobiDB-lite"/>
    </source>
</evidence>
<dbReference type="Proteomes" id="UP001259832">
    <property type="component" value="Unassembled WGS sequence"/>
</dbReference>